<name>A0A1M7SRE0_9FIRM</name>
<sequence length="175" mass="20591">MEELYLMEPTEEYLEQITEYRDEFLKADSSMDGTSALRLFEDAKEWLDHLKEYSDEKTIPEGKVPSTLFLFMRRSDNRILGMIDIRHRLNDYLLNYGGNIGYSIRPSERQKGYAKEMLRQALPFCKSLGLDKVLITCNDYNEGSRRTILANGGVFENTSYEPDEKMTLERYWIKL</sequence>
<accession>A0A1M7SRE0</accession>
<proteinExistence type="predicted"/>
<dbReference type="PANTHER" id="PTHR39173">
    <property type="entry name" value="ACETYLTRANSFERASE"/>
    <property type="match status" value="1"/>
</dbReference>
<dbReference type="PANTHER" id="PTHR39173:SF1">
    <property type="entry name" value="ACETYLTRANSFERASE"/>
    <property type="match status" value="1"/>
</dbReference>
<feature type="domain" description="N-acetyltransferase" evidence="1">
    <location>
        <begin position="4"/>
        <end position="174"/>
    </location>
</feature>
<dbReference type="EMBL" id="FRDH01000009">
    <property type="protein sequence ID" value="SHN60948.1"/>
    <property type="molecule type" value="Genomic_DNA"/>
</dbReference>
<dbReference type="InterPro" id="IPR016181">
    <property type="entry name" value="Acyl_CoA_acyltransferase"/>
</dbReference>
<gene>
    <name evidence="2" type="ORF">SAMN02745247_02274</name>
</gene>
<reference evidence="2 3" key="1">
    <citation type="submission" date="2016-12" db="EMBL/GenBank/DDBJ databases">
        <authorList>
            <person name="Song W.-J."/>
            <person name="Kurnit D.M."/>
        </authorList>
    </citation>
    <scope>NUCLEOTIDE SEQUENCE [LARGE SCALE GENOMIC DNA]</scope>
    <source>
        <strain evidence="2 3">DSM 14810</strain>
    </source>
</reference>
<dbReference type="RefSeq" id="WP_072704203.1">
    <property type="nucleotide sequence ID" value="NZ_FRDH01000009.1"/>
</dbReference>
<dbReference type="Pfam" id="PF13302">
    <property type="entry name" value="Acetyltransf_3"/>
    <property type="match status" value="1"/>
</dbReference>
<dbReference type="InterPro" id="IPR000182">
    <property type="entry name" value="GNAT_dom"/>
</dbReference>
<evidence type="ECO:0000313" key="3">
    <source>
        <dbReference type="Proteomes" id="UP000184097"/>
    </source>
</evidence>
<dbReference type="SUPFAM" id="SSF55729">
    <property type="entry name" value="Acyl-CoA N-acyltransferases (Nat)"/>
    <property type="match status" value="1"/>
</dbReference>
<dbReference type="AlphaFoldDB" id="A0A1M7SRE0"/>
<keyword evidence="2" id="KW-0808">Transferase</keyword>
<dbReference type="PROSITE" id="PS51186">
    <property type="entry name" value="GNAT"/>
    <property type="match status" value="1"/>
</dbReference>
<dbReference type="GO" id="GO:0016747">
    <property type="term" value="F:acyltransferase activity, transferring groups other than amino-acyl groups"/>
    <property type="evidence" value="ECO:0007669"/>
    <property type="project" value="InterPro"/>
</dbReference>
<dbReference type="Proteomes" id="UP000184097">
    <property type="component" value="Unassembled WGS sequence"/>
</dbReference>
<evidence type="ECO:0000259" key="1">
    <source>
        <dbReference type="PROSITE" id="PS51186"/>
    </source>
</evidence>
<protein>
    <submittedName>
        <fullName evidence="2">Predicted acetyltransferase</fullName>
    </submittedName>
</protein>
<organism evidence="2 3">
    <name type="scientific">Butyrivibrio hungatei DSM 14810</name>
    <dbReference type="NCBI Taxonomy" id="1121132"/>
    <lineage>
        <taxon>Bacteria</taxon>
        <taxon>Bacillati</taxon>
        <taxon>Bacillota</taxon>
        <taxon>Clostridia</taxon>
        <taxon>Lachnospirales</taxon>
        <taxon>Lachnospiraceae</taxon>
        <taxon>Butyrivibrio</taxon>
    </lineage>
</organism>
<evidence type="ECO:0000313" key="2">
    <source>
        <dbReference type="EMBL" id="SHN60948.1"/>
    </source>
</evidence>
<dbReference type="Gene3D" id="3.40.630.30">
    <property type="match status" value="1"/>
</dbReference>